<evidence type="ECO:0000313" key="2">
    <source>
        <dbReference type="EMBL" id="KOS21005.1"/>
    </source>
</evidence>
<feature type="domain" description="Utp8 beta-propeller" evidence="1">
    <location>
        <begin position="8"/>
        <end position="360"/>
    </location>
</feature>
<organism evidence="2 3">
    <name type="scientific">Escovopsis weberi</name>
    <dbReference type="NCBI Taxonomy" id="150374"/>
    <lineage>
        <taxon>Eukaryota</taxon>
        <taxon>Fungi</taxon>
        <taxon>Dikarya</taxon>
        <taxon>Ascomycota</taxon>
        <taxon>Pezizomycotina</taxon>
        <taxon>Sordariomycetes</taxon>
        <taxon>Hypocreomycetidae</taxon>
        <taxon>Hypocreales</taxon>
        <taxon>Hypocreaceae</taxon>
        <taxon>Escovopsis</taxon>
    </lineage>
</organism>
<protein>
    <recommendedName>
        <fullName evidence="1">Utp8 beta-propeller domain-containing protein</fullName>
    </recommendedName>
</protein>
<dbReference type="Pfam" id="PF10395">
    <property type="entry name" value="Utp8_b_propeller"/>
    <property type="match status" value="1"/>
</dbReference>
<sequence length="914" mass="99818">MASEYRIHRPYVLATLPKPLDHTQGNIVAREVYGQREGLKKRKRTELVVGVDGETTSIYDVPGSRLITSYPIPPQESFTCPPYSVRVRPSNSPDALRYTFIATKDASSNKITVFKDVAHRDGKTTSNTLSQTLRTSAVRYLTCSSAASKAASVGDVIAVCQDGELVCMAGETLAIRWVSSSKSIVQDVFASNVDAFEIEHAVNGTMAEFNEGIFKSRPEVFNSLPRALDAEPELLVLVSRCTTQQTEKRHLIALAAMTGEASAFPDRQHLVPLDVVPITPPYSASESSLSSSYQVDVQAGALLHFQQGSLGVYDLTGAVPRLKSSVDIDGAESSVRLNRPFVLAASLSSIGLYNYQYRSIHCRAALDWSELPAESQSPRSCQLISYLRSQDLVVALVDNSLVSIQIESPKNHGKRRKEGLLIDSIGRGTALELSAKKFKCESGSIEFSNLIPGTITEDYLAQYQIEAEAADDLLANNELAKWEEVLRNKFGMGLRPEADVTMDGEDGNKGDAEVQELPEWDWLPETSAYAPVDRRWVIYAISQIFSVDTVQAKDQARPELRLILPESNALTYLAVAGHLTLSNFRSAFRDELVPEAAESKALAGDIVKCLTDADLSMTLLLNYLRATKLGEVELLLAIRALMQSMEMVSGGGKLAVKLLKNEPHGDSPDKYEMDLDDLERGIAITEQYLGDESGSRSRGLTLAFTKLWRLPAVSTVRALRAAVSTEDIMSLIYLLRVELLRGAWTSLYIDPTSFDSESNEPPPDGVIALIADLLGRCLDAVGAGGWLVNDAVAGSSDKADAGDFLTALRLEVTAALEGIEEAVYLNGILCEAVRFNSAAQRGGAGRQTWNTNKPVSLHLESRESRLLPLGLKTKQLPTKEKVVSGGEVVQRSMRETGHLISQKVEVYSLEKLAV</sequence>
<proteinExistence type="predicted"/>
<accession>A0A0M9VVJ1</accession>
<evidence type="ECO:0000313" key="3">
    <source>
        <dbReference type="Proteomes" id="UP000053831"/>
    </source>
</evidence>
<name>A0A0M9VVJ1_ESCWE</name>
<dbReference type="EMBL" id="LGSR01000013">
    <property type="protein sequence ID" value="KOS21005.1"/>
    <property type="molecule type" value="Genomic_DNA"/>
</dbReference>
<reference evidence="2 3" key="1">
    <citation type="submission" date="2015-07" db="EMBL/GenBank/DDBJ databases">
        <title>The genome of the fungus Escovopsis weberi, a specialized disease agent of ant agriculture.</title>
        <authorList>
            <person name="de Man T.J."/>
            <person name="Stajich J.E."/>
            <person name="Kubicek C.P."/>
            <person name="Chenthamara K."/>
            <person name="Atanasova L."/>
            <person name="Druzhinina I.S."/>
            <person name="Birnbaum S."/>
            <person name="Barribeau S.M."/>
            <person name="Teiling C."/>
            <person name="Suen G."/>
            <person name="Currie C."/>
            <person name="Gerardo N.M."/>
        </authorList>
    </citation>
    <scope>NUCLEOTIDE SEQUENCE [LARGE SCALE GENOMIC DNA]</scope>
</reference>
<gene>
    <name evidence="2" type="ORF">ESCO_004517</name>
</gene>
<dbReference type="Proteomes" id="UP000053831">
    <property type="component" value="Unassembled WGS sequence"/>
</dbReference>
<dbReference type="AlphaFoldDB" id="A0A0M9VVJ1"/>
<comment type="caution">
    <text evidence="2">The sequence shown here is derived from an EMBL/GenBank/DDBJ whole genome shotgun (WGS) entry which is preliminary data.</text>
</comment>
<dbReference type="InterPro" id="IPR018843">
    <property type="entry name" value="Utp8_b-prop"/>
</dbReference>
<keyword evidence="3" id="KW-1185">Reference proteome</keyword>
<dbReference type="OrthoDB" id="5330858at2759"/>
<evidence type="ECO:0000259" key="1">
    <source>
        <dbReference type="Pfam" id="PF10395"/>
    </source>
</evidence>
<dbReference type="STRING" id="150374.A0A0M9VVJ1"/>